<feature type="transmembrane region" description="Helical" evidence="1">
    <location>
        <begin position="6"/>
        <end position="24"/>
    </location>
</feature>
<evidence type="ECO:0000313" key="2">
    <source>
        <dbReference type="EMBL" id="QHT73646.1"/>
    </source>
</evidence>
<accession>A0A6C0H071</accession>
<dbReference type="AlphaFoldDB" id="A0A6C0H071"/>
<reference evidence="2" key="1">
    <citation type="journal article" date="2020" name="Nature">
        <title>Giant virus diversity and host interactions through global metagenomics.</title>
        <authorList>
            <person name="Schulz F."/>
            <person name="Roux S."/>
            <person name="Paez-Espino D."/>
            <person name="Jungbluth S."/>
            <person name="Walsh D.A."/>
            <person name="Denef V.J."/>
            <person name="McMahon K.D."/>
            <person name="Konstantinidis K.T."/>
            <person name="Eloe-Fadrosh E.A."/>
            <person name="Kyrpides N.C."/>
            <person name="Woyke T."/>
        </authorList>
    </citation>
    <scope>NUCLEOTIDE SEQUENCE</scope>
    <source>
        <strain evidence="2">GVMAG-M-3300023179-4</strain>
    </source>
</reference>
<feature type="transmembrane region" description="Helical" evidence="1">
    <location>
        <begin position="36"/>
        <end position="55"/>
    </location>
</feature>
<keyword evidence="1" id="KW-1133">Transmembrane helix</keyword>
<keyword evidence="1" id="KW-0472">Membrane</keyword>
<protein>
    <submittedName>
        <fullName evidence="2">Uncharacterized protein</fullName>
    </submittedName>
</protein>
<name>A0A6C0H071_9ZZZZ</name>
<dbReference type="EMBL" id="MN739831">
    <property type="protein sequence ID" value="QHT73646.1"/>
    <property type="molecule type" value="Genomic_DNA"/>
</dbReference>
<sequence length="84" mass="10008">MNLDKYLLIITGIVIVFGVLIIVLKELTYTKYVYMVLKPFFLVLFVLYIHKYLAFKFGKILNLDTNDDDYDTEFNENLIDKLFK</sequence>
<evidence type="ECO:0000256" key="1">
    <source>
        <dbReference type="SAM" id="Phobius"/>
    </source>
</evidence>
<keyword evidence="1" id="KW-0812">Transmembrane</keyword>
<proteinExistence type="predicted"/>
<organism evidence="2">
    <name type="scientific">viral metagenome</name>
    <dbReference type="NCBI Taxonomy" id="1070528"/>
    <lineage>
        <taxon>unclassified sequences</taxon>
        <taxon>metagenomes</taxon>
        <taxon>organismal metagenomes</taxon>
    </lineage>
</organism>